<proteinExistence type="predicted"/>
<comment type="caution">
    <text evidence="1">The sequence shown here is derived from an EMBL/GenBank/DDBJ whole genome shotgun (WGS) entry which is preliminary data.</text>
</comment>
<dbReference type="AlphaFoldDB" id="A0A0F9RX71"/>
<gene>
    <name evidence="1" type="ORF">LCGC14_0591290</name>
</gene>
<sequence length="91" mass="10191">MATVPIEVQRYKLIYRVALNALEAMFGEDMAGDFMSDLSTGNYEVHDLPFPDFVCDSCGYANPEGDFEGKVCHRCGKQPITTSQYLTLKTQ</sequence>
<dbReference type="EMBL" id="LAZR01000924">
    <property type="protein sequence ID" value="KKN54537.1"/>
    <property type="molecule type" value="Genomic_DNA"/>
</dbReference>
<name>A0A0F9RX71_9ZZZZ</name>
<reference evidence="1" key="1">
    <citation type="journal article" date="2015" name="Nature">
        <title>Complex archaea that bridge the gap between prokaryotes and eukaryotes.</title>
        <authorList>
            <person name="Spang A."/>
            <person name="Saw J.H."/>
            <person name="Jorgensen S.L."/>
            <person name="Zaremba-Niedzwiedzka K."/>
            <person name="Martijn J."/>
            <person name="Lind A.E."/>
            <person name="van Eijk R."/>
            <person name="Schleper C."/>
            <person name="Guy L."/>
            <person name="Ettema T.J."/>
        </authorList>
    </citation>
    <scope>NUCLEOTIDE SEQUENCE</scope>
</reference>
<protein>
    <submittedName>
        <fullName evidence="1">Uncharacterized protein</fullName>
    </submittedName>
</protein>
<organism evidence="1">
    <name type="scientific">marine sediment metagenome</name>
    <dbReference type="NCBI Taxonomy" id="412755"/>
    <lineage>
        <taxon>unclassified sequences</taxon>
        <taxon>metagenomes</taxon>
        <taxon>ecological metagenomes</taxon>
    </lineage>
</organism>
<accession>A0A0F9RX71</accession>
<evidence type="ECO:0000313" key="1">
    <source>
        <dbReference type="EMBL" id="KKN54537.1"/>
    </source>
</evidence>